<protein>
    <submittedName>
        <fullName evidence="1">Uncharacterized protein</fullName>
    </submittedName>
</protein>
<organism evidence="1 2">
    <name type="scientific">Melipona quadrifasciata</name>
    <dbReference type="NCBI Taxonomy" id="166423"/>
    <lineage>
        <taxon>Eukaryota</taxon>
        <taxon>Metazoa</taxon>
        <taxon>Ecdysozoa</taxon>
        <taxon>Arthropoda</taxon>
        <taxon>Hexapoda</taxon>
        <taxon>Insecta</taxon>
        <taxon>Pterygota</taxon>
        <taxon>Neoptera</taxon>
        <taxon>Endopterygota</taxon>
        <taxon>Hymenoptera</taxon>
        <taxon>Apocrita</taxon>
        <taxon>Aculeata</taxon>
        <taxon>Apoidea</taxon>
        <taxon>Anthophila</taxon>
        <taxon>Apidae</taxon>
        <taxon>Melipona</taxon>
    </lineage>
</organism>
<accession>A0A0N0BFQ0</accession>
<name>A0A0N0BFQ0_9HYME</name>
<dbReference type="Proteomes" id="UP000053105">
    <property type="component" value="Unassembled WGS sequence"/>
</dbReference>
<evidence type="ECO:0000313" key="1">
    <source>
        <dbReference type="EMBL" id="KOX73414.1"/>
    </source>
</evidence>
<proteinExistence type="predicted"/>
<reference evidence="1 2" key="1">
    <citation type="submission" date="2015-07" db="EMBL/GenBank/DDBJ databases">
        <title>The genome of Melipona quadrifasciata.</title>
        <authorList>
            <person name="Pan H."/>
            <person name="Kapheim K."/>
        </authorList>
    </citation>
    <scope>NUCLEOTIDE SEQUENCE [LARGE SCALE GENOMIC DNA]</scope>
    <source>
        <strain evidence="1">0111107301</strain>
        <tissue evidence="1">Whole body</tissue>
    </source>
</reference>
<dbReference type="AlphaFoldDB" id="A0A0N0BFQ0"/>
<keyword evidence="2" id="KW-1185">Reference proteome</keyword>
<gene>
    <name evidence="1" type="ORF">WN51_14460</name>
</gene>
<sequence length="249" mass="28927">MSHQAPSTNYVIKITPILNSVSERVMWWTTIIVDTTSSRVKSNLEVSTVLFLETRYAILPAVSMATTMDGLQGRASRSKLRSIARDYIKTIRDILHHWHHQHLTRCSRLIYRTRIQTNQAVIAYDLSKYEHKKVQDIRFYLTFEVESNEKYPKSRIEKVKRVKLVERMRLNIKVNKKVEVTLNVVKKFAEWELRMTSNVITCEGIQHSGQQSKNDAICDKVLELFSTDRQEIEWDLAPPGMVDVSFSGA</sequence>
<dbReference type="EMBL" id="KQ435798">
    <property type="protein sequence ID" value="KOX73414.1"/>
    <property type="molecule type" value="Genomic_DNA"/>
</dbReference>
<evidence type="ECO:0000313" key="2">
    <source>
        <dbReference type="Proteomes" id="UP000053105"/>
    </source>
</evidence>